<dbReference type="AlphaFoldDB" id="A0A8J3L4D3"/>
<name>A0A8J3L4D3_9ACTN</name>
<proteinExistence type="predicted"/>
<dbReference type="EMBL" id="BONJ01000001">
    <property type="protein sequence ID" value="GIG12200.1"/>
    <property type="molecule type" value="Genomic_DNA"/>
</dbReference>
<dbReference type="Proteomes" id="UP000660339">
    <property type="component" value="Unassembled WGS sequence"/>
</dbReference>
<keyword evidence="3" id="KW-1185">Reference proteome</keyword>
<gene>
    <name evidence="2" type="ORF">Cme02nite_05320</name>
</gene>
<organism evidence="2 3">
    <name type="scientific">Catellatospora methionotrophica</name>
    <dbReference type="NCBI Taxonomy" id="121620"/>
    <lineage>
        <taxon>Bacteria</taxon>
        <taxon>Bacillati</taxon>
        <taxon>Actinomycetota</taxon>
        <taxon>Actinomycetes</taxon>
        <taxon>Micromonosporales</taxon>
        <taxon>Micromonosporaceae</taxon>
        <taxon>Catellatospora</taxon>
    </lineage>
</organism>
<keyword evidence="1" id="KW-0472">Membrane</keyword>
<reference evidence="2" key="1">
    <citation type="submission" date="2021-01" db="EMBL/GenBank/DDBJ databases">
        <title>Whole genome shotgun sequence of Catellatospora methionotrophica NBRC 14553.</title>
        <authorList>
            <person name="Komaki H."/>
            <person name="Tamura T."/>
        </authorList>
    </citation>
    <scope>NUCLEOTIDE SEQUENCE</scope>
    <source>
        <strain evidence="2">NBRC 14553</strain>
    </source>
</reference>
<evidence type="ECO:0000313" key="3">
    <source>
        <dbReference type="Proteomes" id="UP000660339"/>
    </source>
</evidence>
<keyword evidence="1" id="KW-1133">Transmembrane helix</keyword>
<dbReference type="RefSeq" id="WP_166380260.1">
    <property type="nucleotide sequence ID" value="NZ_BAAATT010000011.1"/>
</dbReference>
<feature type="transmembrane region" description="Helical" evidence="1">
    <location>
        <begin position="6"/>
        <end position="22"/>
    </location>
</feature>
<keyword evidence="1" id="KW-0812">Transmembrane</keyword>
<protein>
    <submittedName>
        <fullName evidence="2">Uncharacterized protein</fullName>
    </submittedName>
</protein>
<sequence length="108" mass="11900">MTPFMVAAVVLMLVRIGVWISRRRRRVDPKDLLGSALAVRAAAHARTAAPDPDAVALVQQVRMLLDRRRLVQAVKVWRDATGVPWADAVKAVTQIENGTMPMPPPGQR</sequence>
<accession>A0A8J3L4D3</accession>
<evidence type="ECO:0000313" key="2">
    <source>
        <dbReference type="EMBL" id="GIG12200.1"/>
    </source>
</evidence>
<comment type="caution">
    <text evidence="2">The sequence shown here is derived from an EMBL/GenBank/DDBJ whole genome shotgun (WGS) entry which is preliminary data.</text>
</comment>
<evidence type="ECO:0000256" key="1">
    <source>
        <dbReference type="SAM" id="Phobius"/>
    </source>
</evidence>